<organism evidence="1 2">
    <name type="scientific">Natronogracilivirga saccharolytica</name>
    <dbReference type="NCBI Taxonomy" id="2812953"/>
    <lineage>
        <taxon>Bacteria</taxon>
        <taxon>Pseudomonadati</taxon>
        <taxon>Balneolota</taxon>
        <taxon>Balneolia</taxon>
        <taxon>Balneolales</taxon>
        <taxon>Cyclonatronaceae</taxon>
        <taxon>Natronogracilivirga</taxon>
    </lineage>
</organism>
<proteinExistence type="predicted"/>
<comment type="caution">
    <text evidence="1">The sequence shown here is derived from an EMBL/GenBank/DDBJ whole genome shotgun (WGS) entry which is preliminary data.</text>
</comment>
<dbReference type="Proteomes" id="UP000673975">
    <property type="component" value="Unassembled WGS sequence"/>
</dbReference>
<keyword evidence="2" id="KW-1185">Reference proteome</keyword>
<evidence type="ECO:0000313" key="1">
    <source>
        <dbReference type="EMBL" id="MBP3191842.1"/>
    </source>
</evidence>
<protein>
    <submittedName>
        <fullName evidence="1">DUF3024 domain-containing protein</fullName>
    </submittedName>
</protein>
<evidence type="ECO:0000313" key="2">
    <source>
        <dbReference type="Proteomes" id="UP000673975"/>
    </source>
</evidence>
<sequence length="115" mass="13883">MAFSSSEKNEIEKLMDDFLKRRRPPEDMRDKLDLSYRIKNQSIEIFELRPQFIRPDKTMEDPVAKITFVRKQNAWKVYWMMSDLKWHSFEHQPQTDTLARALQIIDEDETGAFWG</sequence>
<accession>A0A8J7RIF7</accession>
<name>A0A8J7RIF7_9BACT</name>
<dbReference type="EMBL" id="JAFIDN010000002">
    <property type="protein sequence ID" value="MBP3191842.1"/>
    <property type="molecule type" value="Genomic_DNA"/>
</dbReference>
<dbReference type="Pfam" id="PF11225">
    <property type="entry name" value="DUF3024"/>
    <property type="match status" value="1"/>
</dbReference>
<dbReference type="InterPro" id="IPR021388">
    <property type="entry name" value="DUF3024"/>
</dbReference>
<reference evidence="1" key="1">
    <citation type="submission" date="2021-02" db="EMBL/GenBank/DDBJ databases">
        <title>Natronogracilivirga saccharolytica gen. nov. sp. nov. a new anaerobic, haloalkiliphilic carbohydrate-fermenting bacterium from soda lake and proposing of Cyclonatronumiaceae fam. nov. in the phylum Balneolaeota.</title>
        <authorList>
            <person name="Zhilina T.N."/>
            <person name="Sorokin D.Y."/>
            <person name="Zavarzina D.G."/>
            <person name="Toshchakov S.V."/>
            <person name="Kublanov I.V."/>
        </authorList>
    </citation>
    <scope>NUCLEOTIDE SEQUENCE</scope>
    <source>
        <strain evidence="1">Z-1702</strain>
    </source>
</reference>
<dbReference type="AlphaFoldDB" id="A0A8J7RIF7"/>
<gene>
    <name evidence="1" type="ORF">NATSA_04105</name>
</gene>
<dbReference type="RefSeq" id="WP_210510654.1">
    <property type="nucleotide sequence ID" value="NZ_JAFIDN010000002.1"/>
</dbReference>